<gene>
    <name evidence="2" type="ORF">ENG63_05305</name>
</gene>
<dbReference type="AlphaFoldDB" id="A0A7C0U2K5"/>
<comment type="caution">
    <text evidence="2">The sequence shown here is derived from an EMBL/GenBank/DDBJ whole genome shotgun (WGS) entry which is preliminary data.</text>
</comment>
<sequence length="321" mass="36954">MELNEFIKKYNVLLILLAVIGIALYSSGGFTHLSQNCGGFSMNKQGKTTVKLPSILYSPSTDCKDYIYNNKLIEDDYAPAYCEAKIYLSDIYGRDCTKNPYVDYAKIRVRCEGDILYIYEGEPDEDWDDVSSRIKCGQGYCTGYDRSFPAGEHEITLQNVPGKMKSYFFVCYDYDYKSGWWCYSWTGWGFWGDREVVKSECFEGDEKCEGFDYYVCSNYKWKKKGKIIGKCGVECLKDIDCGETVISDNYCYKGDVYRDVTRNLCQNYKCVQQTERELVEECKYGCENGRCIEIGFTGWYVVGGVIAFLIAILSIVYYKVL</sequence>
<reference evidence="2" key="1">
    <citation type="journal article" date="2020" name="mSystems">
        <title>Genome- and Community-Level Interaction Insights into Carbon Utilization and Element Cycling Functions of Hydrothermarchaeota in Hydrothermal Sediment.</title>
        <authorList>
            <person name="Zhou Z."/>
            <person name="Liu Y."/>
            <person name="Xu W."/>
            <person name="Pan J."/>
            <person name="Luo Z.H."/>
            <person name="Li M."/>
        </authorList>
    </citation>
    <scope>NUCLEOTIDE SEQUENCE [LARGE SCALE GENOMIC DNA]</scope>
    <source>
        <strain evidence="2">HyVt-233</strain>
    </source>
</reference>
<keyword evidence="1" id="KW-0812">Transmembrane</keyword>
<keyword evidence="1" id="KW-1133">Transmembrane helix</keyword>
<proteinExistence type="predicted"/>
<dbReference type="EMBL" id="DRBS01000206">
    <property type="protein sequence ID" value="HDD44260.1"/>
    <property type="molecule type" value="Genomic_DNA"/>
</dbReference>
<protein>
    <submittedName>
        <fullName evidence="2">Uncharacterized protein</fullName>
    </submittedName>
</protein>
<keyword evidence="1" id="KW-0472">Membrane</keyword>
<name>A0A7C0U2K5_DESA2</name>
<accession>A0A7C0U2K5</accession>
<evidence type="ECO:0000256" key="1">
    <source>
        <dbReference type="SAM" id="Phobius"/>
    </source>
</evidence>
<feature type="transmembrane region" description="Helical" evidence="1">
    <location>
        <begin position="298"/>
        <end position="318"/>
    </location>
</feature>
<organism evidence="2">
    <name type="scientific">Desulfofervidus auxilii</name>
    <dbReference type="NCBI Taxonomy" id="1621989"/>
    <lineage>
        <taxon>Bacteria</taxon>
        <taxon>Pseudomonadati</taxon>
        <taxon>Thermodesulfobacteriota</taxon>
        <taxon>Candidatus Desulfofervidia</taxon>
        <taxon>Candidatus Desulfofervidales</taxon>
        <taxon>Candidatus Desulfofervidaceae</taxon>
        <taxon>Candidatus Desulfofervidus</taxon>
    </lineage>
</organism>
<evidence type="ECO:0000313" key="2">
    <source>
        <dbReference type="EMBL" id="HDD44260.1"/>
    </source>
</evidence>
<feature type="transmembrane region" description="Helical" evidence="1">
    <location>
        <begin position="12"/>
        <end position="33"/>
    </location>
</feature>
<dbReference type="Proteomes" id="UP000886289">
    <property type="component" value="Unassembled WGS sequence"/>
</dbReference>